<dbReference type="STRING" id="208445.SAMN04489727_3887"/>
<dbReference type="PANTHER" id="PTHR35807:SF1">
    <property type="entry name" value="TRANSCRIPTIONAL REGULATOR REDD"/>
    <property type="match status" value="1"/>
</dbReference>
<dbReference type="Gene3D" id="3.40.50.300">
    <property type="entry name" value="P-loop containing nucleotide triphosphate hydrolases"/>
    <property type="match status" value="1"/>
</dbReference>
<dbReference type="GO" id="GO:0006355">
    <property type="term" value="P:regulation of DNA-templated transcription"/>
    <property type="evidence" value="ECO:0007669"/>
    <property type="project" value="InterPro"/>
</dbReference>
<dbReference type="SMART" id="SM00862">
    <property type="entry name" value="Trans_reg_C"/>
    <property type="match status" value="1"/>
</dbReference>
<accession>A0A1H4STJ1</accession>
<dbReference type="Pfam" id="PF13424">
    <property type="entry name" value="TPR_12"/>
    <property type="match status" value="2"/>
</dbReference>
<dbReference type="PRINTS" id="PR00364">
    <property type="entry name" value="DISEASERSIST"/>
</dbReference>
<dbReference type="InterPro" id="IPR027417">
    <property type="entry name" value="P-loop_NTPase"/>
</dbReference>
<dbReference type="InterPro" id="IPR005158">
    <property type="entry name" value="BTAD"/>
</dbReference>
<dbReference type="EMBL" id="FNSO01000004">
    <property type="protein sequence ID" value="SEC47492.1"/>
    <property type="molecule type" value="Genomic_DNA"/>
</dbReference>
<dbReference type="PANTHER" id="PTHR35807">
    <property type="entry name" value="TRANSCRIPTIONAL REGULATOR REDD-RELATED"/>
    <property type="match status" value="1"/>
</dbReference>
<keyword evidence="2" id="KW-0805">Transcription regulation</keyword>
<dbReference type="PROSITE" id="PS51755">
    <property type="entry name" value="OMPR_PHOB"/>
    <property type="match status" value="1"/>
</dbReference>
<dbReference type="SMART" id="SM01043">
    <property type="entry name" value="BTAD"/>
    <property type="match status" value="1"/>
</dbReference>
<dbReference type="AlphaFoldDB" id="A0A1H4STJ1"/>
<dbReference type="SMART" id="SM00028">
    <property type="entry name" value="TPR"/>
    <property type="match status" value="6"/>
</dbReference>
<evidence type="ECO:0000256" key="1">
    <source>
        <dbReference type="ARBA" id="ARBA00005820"/>
    </source>
</evidence>
<dbReference type="Gene3D" id="1.10.10.10">
    <property type="entry name" value="Winged helix-like DNA-binding domain superfamily/Winged helix DNA-binding domain"/>
    <property type="match status" value="1"/>
</dbReference>
<evidence type="ECO:0000256" key="5">
    <source>
        <dbReference type="PROSITE-ProRule" id="PRU01091"/>
    </source>
</evidence>
<name>A0A1H4STJ1_9PSEU</name>
<dbReference type="Pfam" id="PF00931">
    <property type="entry name" value="NB-ARC"/>
    <property type="match status" value="1"/>
</dbReference>
<dbReference type="InterPro" id="IPR002182">
    <property type="entry name" value="NB-ARC"/>
</dbReference>
<evidence type="ECO:0000256" key="3">
    <source>
        <dbReference type="ARBA" id="ARBA00023125"/>
    </source>
</evidence>
<keyword evidence="8" id="KW-1185">Reference proteome</keyword>
<dbReference type="InterPro" id="IPR003593">
    <property type="entry name" value="AAA+_ATPase"/>
</dbReference>
<sequence length="1073" mass="114216">MLGPLQVERDGVPVPVTGPKVRALLAALLMRANTTVSLDRLTELLWGDDPPETARKSIQVHAVRLRRALGDGVVETQPTGYLLRVRPAQHDLLRFRELTAAARAEPRPDAERALLAAALACWRGPVLADLPAEVLGREDVDQPAEERLRAQERYFEVSLELGRPGEITDELAGVTREHPWREAFWALYLEALHRSGRRADALETYRAVHRMFTDELGVGPGERLRHAHRAVLADEAAETAEATEATEATEAVAQPEFRPRQLPPDVAAVVGRTRLLSTLDEVLGPDRAPGTHPAIALLVGPAGVGKTTAAVHWAHRAARHFPDGQLFADLQGCSTVPALAQLEVLTRFSHALGVRPGQVPTDLADAAALYRSVLADRRVLIVLDNVAGPDQVRALLPGSAGCAVLVTSRDRLGGLTATVDTRLVELAELPPDDSLALLASVVGADRVAAEDDAARELVRLCAGLPLALRIVAANLALWPDRSLRSYLAELAGPDLVGRLAVPGAEQLGVRRAFDLSFDAVSRDAARFFLLLGLVPGTDIDVAGAAALAAADVARAGRLLRELAASHLVQPRGDDRFGLHDLLRAYAGERAREEPTLDGDFALHRLFEYYLRAAAGAATALYPDLQRLPDAPEGEAAVEPAEARRWLLAEHGNVLAAIRWTAREGQGSFAWRAADLLRGFFHSHRLDAEWQAAATAGLATARRAGNERAAGAMRHSLGALAWSRGDYETALAELEAAQASYRAAGAREGADSVLHALGVVHLDLGRLDQAIEHFTAALAGTLRSGASIRAANGLINLGAVLIEHGRLADGIAHNERALALCRRLGSPHAAAIALCNLGYGYRVSGDLARAGAVLTEALEALRELGSRDDEADALVRLAAVHRVTGDLDRAWPAARLAVTVAREAGNQRFEVDALGALGDLHRQAGDPAAALAEYTDAHRLAEKIGYLRGRIATLIGLSTVDTEEAVAHAGAALRDAEQGGFRLLAEQARTSMAWAVLGAGDPAAAETLAEQAIAGLRATGHRLGVAYAFVVLGRARETLTGAATARECWHTAEEILAAAGERPVLATVRTLLAE</sequence>
<dbReference type="SUPFAM" id="SSF52540">
    <property type="entry name" value="P-loop containing nucleoside triphosphate hydrolases"/>
    <property type="match status" value="1"/>
</dbReference>
<keyword evidence="3 5" id="KW-0238">DNA-binding</keyword>
<dbReference type="InterPro" id="IPR016032">
    <property type="entry name" value="Sig_transdc_resp-reg_C-effctor"/>
</dbReference>
<evidence type="ECO:0000256" key="2">
    <source>
        <dbReference type="ARBA" id="ARBA00023015"/>
    </source>
</evidence>
<feature type="DNA-binding region" description="OmpR/PhoB-type" evidence="5">
    <location>
        <begin position="1"/>
        <end position="85"/>
    </location>
</feature>
<dbReference type="Proteomes" id="UP000199622">
    <property type="component" value="Unassembled WGS sequence"/>
</dbReference>
<dbReference type="SUPFAM" id="SSF46894">
    <property type="entry name" value="C-terminal effector domain of the bipartite response regulators"/>
    <property type="match status" value="1"/>
</dbReference>
<evidence type="ECO:0000313" key="7">
    <source>
        <dbReference type="EMBL" id="SEC47492.1"/>
    </source>
</evidence>
<dbReference type="Pfam" id="PF13181">
    <property type="entry name" value="TPR_8"/>
    <property type="match status" value="1"/>
</dbReference>
<dbReference type="GO" id="GO:0000160">
    <property type="term" value="P:phosphorelay signal transduction system"/>
    <property type="evidence" value="ECO:0007669"/>
    <property type="project" value="InterPro"/>
</dbReference>
<feature type="domain" description="OmpR/PhoB-type" evidence="6">
    <location>
        <begin position="1"/>
        <end position="85"/>
    </location>
</feature>
<dbReference type="GO" id="GO:0043531">
    <property type="term" value="F:ADP binding"/>
    <property type="evidence" value="ECO:0007669"/>
    <property type="project" value="InterPro"/>
</dbReference>
<gene>
    <name evidence="7" type="ORF">SAMN04489727_3887</name>
</gene>
<evidence type="ECO:0000256" key="4">
    <source>
        <dbReference type="ARBA" id="ARBA00023163"/>
    </source>
</evidence>
<organism evidence="7 8">
    <name type="scientific">Amycolatopsis tolypomycina</name>
    <dbReference type="NCBI Taxonomy" id="208445"/>
    <lineage>
        <taxon>Bacteria</taxon>
        <taxon>Bacillati</taxon>
        <taxon>Actinomycetota</taxon>
        <taxon>Actinomycetes</taxon>
        <taxon>Pseudonocardiales</taxon>
        <taxon>Pseudonocardiaceae</taxon>
        <taxon>Amycolatopsis</taxon>
    </lineage>
</organism>
<dbReference type="InterPro" id="IPR019734">
    <property type="entry name" value="TPR_rpt"/>
</dbReference>
<dbReference type="InterPro" id="IPR001867">
    <property type="entry name" value="OmpR/PhoB-type_DNA-bd"/>
</dbReference>
<dbReference type="Pfam" id="PF03704">
    <property type="entry name" value="BTAD"/>
    <property type="match status" value="1"/>
</dbReference>
<evidence type="ECO:0000313" key="8">
    <source>
        <dbReference type="Proteomes" id="UP000199622"/>
    </source>
</evidence>
<dbReference type="SUPFAM" id="SSF48452">
    <property type="entry name" value="TPR-like"/>
    <property type="match status" value="3"/>
</dbReference>
<comment type="similarity">
    <text evidence="1">Belongs to the AfsR/DnrI/RedD regulatory family.</text>
</comment>
<evidence type="ECO:0000259" key="6">
    <source>
        <dbReference type="PROSITE" id="PS51755"/>
    </source>
</evidence>
<proteinExistence type="inferred from homology"/>
<protein>
    <submittedName>
        <fullName evidence="7">DNA-binding transcriptional activator of the SARP family</fullName>
    </submittedName>
</protein>
<dbReference type="CDD" id="cd15831">
    <property type="entry name" value="BTAD"/>
    <property type="match status" value="1"/>
</dbReference>
<dbReference type="InterPro" id="IPR036388">
    <property type="entry name" value="WH-like_DNA-bd_sf"/>
</dbReference>
<dbReference type="SMART" id="SM00382">
    <property type="entry name" value="AAA"/>
    <property type="match status" value="1"/>
</dbReference>
<reference evidence="8" key="1">
    <citation type="submission" date="2016-10" db="EMBL/GenBank/DDBJ databases">
        <authorList>
            <person name="Varghese N."/>
            <person name="Submissions S."/>
        </authorList>
    </citation>
    <scope>NUCLEOTIDE SEQUENCE [LARGE SCALE GENOMIC DNA]</scope>
    <source>
        <strain evidence="8">DSM 44544</strain>
    </source>
</reference>
<keyword evidence="4" id="KW-0804">Transcription</keyword>
<dbReference type="InterPro" id="IPR051677">
    <property type="entry name" value="AfsR-DnrI-RedD_regulator"/>
</dbReference>
<dbReference type="Gene3D" id="1.25.40.10">
    <property type="entry name" value="Tetratricopeptide repeat domain"/>
    <property type="match status" value="4"/>
</dbReference>
<dbReference type="InterPro" id="IPR011990">
    <property type="entry name" value="TPR-like_helical_dom_sf"/>
</dbReference>
<dbReference type="GO" id="GO:0003677">
    <property type="term" value="F:DNA binding"/>
    <property type="evidence" value="ECO:0007669"/>
    <property type="project" value="UniProtKB-UniRule"/>
</dbReference>
<dbReference type="Pfam" id="PF00486">
    <property type="entry name" value="Trans_reg_C"/>
    <property type="match status" value="1"/>
</dbReference>